<evidence type="ECO:0000313" key="1">
    <source>
        <dbReference type="EMBL" id="KIX14391.1"/>
    </source>
</evidence>
<protein>
    <submittedName>
        <fullName evidence="1">Uncharacterized protein</fullName>
    </submittedName>
</protein>
<organism evidence="1 2">
    <name type="scientific">Dethiosulfatarculus sandiegensis</name>
    <dbReference type="NCBI Taxonomy" id="1429043"/>
    <lineage>
        <taxon>Bacteria</taxon>
        <taxon>Pseudomonadati</taxon>
        <taxon>Thermodesulfobacteriota</taxon>
        <taxon>Desulfarculia</taxon>
        <taxon>Desulfarculales</taxon>
        <taxon>Desulfarculaceae</taxon>
        <taxon>Dethiosulfatarculus</taxon>
    </lineage>
</organism>
<dbReference type="AlphaFoldDB" id="A0A0D2JFA6"/>
<dbReference type="InParanoid" id="A0A0D2JFA6"/>
<gene>
    <name evidence="1" type="ORF">X474_09440</name>
</gene>
<proteinExistence type="predicted"/>
<dbReference type="STRING" id="1429043.X474_09440"/>
<sequence length="42" mass="4853">MAGHLIFFVPQRFSESKKIKNLKSHDLYCITPDFNAIRTPMG</sequence>
<accession>A0A0D2JFA6</accession>
<reference evidence="1 2" key="1">
    <citation type="submission" date="2013-11" db="EMBL/GenBank/DDBJ databases">
        <title>Metagenomic analysis of a methanogenic consortium involved in long chain n-alkane degradation.</title>
        <authorList>
            <person name="Davidova I.A."/>
            <person name="Callaghan A.V."/>
            <person name="Wawrik B."/>
            <person name="Pruitt S."/>
            <person name="Marks C."/>
            <person name="Duncan K.E."/>
            <person name="Suflita J.M."/>
        </authorList>
    </citation>
    <scope>NUCLEOTIDE SEQUENCE [LARGE SCALE GENOMIC DNA]</scope>
    <source>
        <strain evidence="1 2">SPR</strain>
    </source>
</reference>
<evidence type="ECO:0000313" key="2">
    <source>
        <dbReference type="Proteomes" id="UP000032233"/>
    </source>
</evidence>
<comment type="caution">
    <text evidence="1">The sequence shown here is derived from an EMBL/GenBank/DDBJ whole genome shotgun (WGS) entry which is preliminary data.</text>
</comment>
<dbReference type="Proteomes" id="UP000032233">
    <property type="component" value="Unassembled WGS sequence"/>
</dbReference>
<keyword evidence="2" id="KW-1185">Reference proteome</keyword>
<name>A0A0D2JFA6_9BACT</name>
<dbReference type="EMBL" id="AZAC01000011">
    <property type="protein sequence ID" value="KIX14391.1"/>
    <property type="molecule type" value="Genomic_DNA"/>
</dbReference>